<sequence length="594" mass="67525">MVDLDSGETLVEINDSQIIEIPNFPQVEEGKYFGKELYLQNSAYRTMDIRVYPYGKRHKNFVRILFKKRWLRLFPLAFKCIISVMDVNGDRKKTQTCVSDDLDSDIDIEHYVERSALFDEDFELLPKGTLTILCEVSYAIFSGQSGAKVWSLLSRMGDTFAEQQVNPFSSREKKDTENKEEMCELVFETMDGDQFIFPTPLSYFQVEENEYSPFLEASKSDKVTGASHRKASRAIIMTEDASDALNSISSKSETDFLFEQGNEEHFDKGISNPLLEQRCFKGKFSSNTETKLPEIIKMSKEVISTVLSASSKNETPKRALNTSIDFRNYTSASSTNLATDYRNETLESASDLCTNSTNEELKSTLDDSIHSKKDISKGGANFAAGYRNETLKSALSSKNEVSNSASGTKQKSKKEADITASRKRVNVLSMRKINGSDICDASPVFTRMLRSPMLENATKTIQLPDVDTDTFDSFLYYLETHQINAGSFSNLCNLYEMADKFLIPNLRDECVQKLVQSAEARNILELLEMADRHCDETLQNELYKFFSKNEKDIHHALQKDSAFVEWYDQVWTKQNIASTCVGIEKEINMDMYLS</sequence>
<feature type="region of interest" description="Disordered" evidence="1">
    <location>
        <begin position="394"/>
        <end position="418"/>
    </location>
</feature>
<organism evidence="3 4">
    <name type="scientific">Trichonephila clavata</name>
    <name type="common">Joro spider</name>
    <name type="synonym">Nephila clavata</name>
    <dbReference type="NCBI Taxonomy" id="2740835"/>
    <lineage>
        <taxon>Eukaryota</taxon>
        <taxon>Metazoa</taxon>
        <taxon>Ecdysozoa</taxon>
        <taxon>Arthropoda</taxon>
        <taxon>Chelicerata</taxon>
        <taxon>Arachnida</taxon>
        <taxon>Araneae</taxon>
        <taxon>Araneomorphae</taxon>
        <taxon>Entelegynae</taxon>
        <taxon>Araneoidea</taxon>
        <taxon>Nephilidae</taxon>
        <taxon>Trichonephila</taxon>
    </lineage>
</organism>
<dbReference type="SUPFAM" id="SSF54695">
    <property type="entry name" value="POZ domain"/>
    <property type="match status" value="1"/>
</dbReference>
<dbReference type="EMBL" id="BMAO01020793">
    <property type="protein sequence ID" value="GFQ69917.1"/>
    <property type="molecule type" value="Genomic_DNA"/>
</dbReference>
<proteinExistence type="predicted"/>
<dbReference type="InterPro" id="IPR008974">
    <property type="entry name" value="TRAF-like"/>
</dbReference>
<comment type="caution">
    <text evidence="3">The sequence shown here is derived from an EMBL/GenBank/DDBJ whole genome shotgun (WGS) entry which is preliminary data.</text>
</comment>
<evidence type="ECO:0000256" key="1">
    <source>
        <dbReference type="SAM" id="MobiDB-lite"/>
    </source>
</evidence>
<dbReference type="SMART" id="SM00225">
    <property type="entry name" value="BTB"/>
    <property type="match status" value="1"/>
</dbReference>
<name>A0A8X6H9U9_TRICU</name>
<feature type="domain" description="BTB" evidence="2">
    <location>
        <begin position="429"/>
        <end position="518"/>
    </location>
</feature>
<evidence type="ECO:0000259" key="2">
    <source>
        <dbReference type="SMART" id="SM00225"/>
    </source>
</evidence>
<accession>A0A8X6H9U9</accession>
<dbReference type="Gene3D" id="2.60.210.10">
    <property type="entry name" value="Apoptosis, Tumor Necrosis Factor Receptor Associated Protein 2, Chain A"/>
    <property type="match status" value="1"/>
</dbReference>
<feature type="compositionally biased region" description="Polar residues" evidence="1">
    <location>
        <begin position="394"/>
        <end position="409"/>
    </location>
</feature>
<reference evidence="3" key="1">
    <citation type="submission" date="2020-07" db="EMBL/GenBank/DDBJ databases">
        <title>Multicomponent nature underlies the extraordinary mechanical properties of spider dragline silk.</title>
        <authorList>
            <person name="Kono N."/>
            <person name="Nakamura H."/>
            <person name="Mori M."/>
            <person name="Yoshida Y."/>
            <person name="Ohtoshi R."/>
            <person name="Malay A.D."/>
            <person name="Moran D.A.P."/>
            <person name="Tomita M."/>
            <person name="Numata K."/>
            <person name="Arakawa K."/>
        </authorList>
    </citation>
    <scope>NUCLEOTIDE SEQUENCE</scope>
</reference>
<dbReference type="InterPro" id="IPR000210">
    <property type="entry name" value="BTB/POZ_dom"/>
</dbReference>
<keyword evidence="4" id="KW-1185">Reference proteome</keyword>
<dbReference type="OrthoDB" id="6454083at2759"/>
<dbReference type="AlphaFoldDB" id="A0A8X6H9U9"/>
<dbReference type="InterPro" id="IPR011333">
    <property type="entry name" value="SKP1/BTB/POZ_sf"/>
</dbReference>
<dbReference type="Proteomes" id="UP000887116">
    <property type="component" value="Unassembled WGS sequence"/>
</dbReference>
<evidence type="ECO:0000313" key="3">
    <source>
        <dbReference type="EMBL" id="GFQ69917.1"/>
    </source>
</evidence>
<dbReference type="Gene3D" id="3.30.710.10">
    <property type="entry name" value="Potassium Channel Kv1.1, Chain A"/>
    <property type="match status" value="1"/>
</dbReference>
<gene>
    <name evidence="3" type="primary">AVEN_124926_1</name>
    <name evidence="3" type="ORF">TNCT_183211</name>
</gene>
<dbReference type="SUPFAM" id="SSF49599">
    <property type="entry name" value="TRAF domain-like"/>
    <property type="match status" value="1"/>
</dbReference>
<dbReference type="PANTHER" id="PTHR24413">
    <property type="entry name" value="SPECKLE-TYPE POZ PROTEIN"/>
    <property type="match status" value="1"/>
</dbReference>
<dbReference type="Pfam" id="PF00651">
    <property type="entry name" value="BTB"/>
    <property type="match status" value="1"/>
</dbReference>
<protein>
    <submittedName>
        <fullName evidence="3">BTB domain-containing protein</fullName>
    </submittedName>
</protein>
<dbReference type="CDD" id="cd18186">
    <property type="entry name" value="BTB_POZ_ZBTB_KLHL-like"/>
    <property type="match status" value="1"/>
</dbReference>
<evidence type="ECO:0000313" key="4">
    <source>
        <dbReference type="Proteomes" id="UP000887116"/>
    </source>
</evidence>